<reference evidence="5 6" key="1">
    <citation type="submission" date="2023-05" db="EMBL/GenBank/DDBJ databases">
        <title>A new hyperthermophilic archaea 'Ignisphaera cupida' sp. nov. and description of the family 'Ignisphaeraceae' fam. nov.</title>
        <authorList>
            <person name="Podosokorskaya O.A."/>
            <person name="Elcheninov A.G."/>
            <person name="Klukina A."/>
            <person name="Merkel A.Y."/>
        </authorList>
    </citation>
    <scope>NUCLEOTIDE SEQUENCE [LARGE SCALE GENOMIC DNA]</scope>
    <source>
        <strain evidence="5 6">4213-co</strain>
    </source>
</reference>
<comment type="caution">
    <text evidence="5">The sequence shown here is derived from an EMBL/GenBank/DDBJ whole genome shotgun (WGS) entry which is preliminary data.</text>
</comment>
<dbReference type="Proteomes" id="UP001529235">
    <property type="component" value="Unassembled WGS sequence"/>
</dbReference>
<dbReference type="EMBL" id="JASNVW010000002">
    <property type="protein sequence ID" value="MDK6028752.1"/>
    <property type="molecule type" value="Genomic_DNA"/>
</dbReference>
<dbReference type="PROSITE" id="PS51352">
    <property type="entry name" value="THIOREDOXIN_2"/>
    <property type="match status" value="1"/>
</dbReference>
<organism evidence="5 6">
    <name type="scientific">Ignisphaera cupida</name>
    <dbReference type="NCBI Taxonomy" id="3050454"/>
    <lineage>
        <taxon>Archaea</taxon>
        <taxon>Thermoproteota</taxon>
        <taxon>Thermoprotei</taxon>
        <taxon>Desulfurococcales</taxon>
        <taxon>Desulfurococcaceae</taxon>
        <taxon>Ignisphaera</taxon>
    </lineage>
</organism>
<name>A0ABD4Z6X9_9CREN</name>
<evidence type="ECO:0000256" key="2">
    <source>
        <dbReference type="ARBA" id="ARBA00022982"/>
    </source>
</evidence>
<evidence type="ECO:0000313" key="5">
    <source>
        <dbReference type="EMBL" id="MDK6028752.1"/>
    </source>
</evidence>
<keyword evidence="3" id="KW-1015">Disulfide bond</keyword>
<evidence type="ECO:0000256" key="3">
    <source>
        <dbReference type="ARBA" id="ARBA00023157"/>
    </source>
</evidence>
<dbReference type="RefSeq" id="WP_285273726.1">
    <property type="nucleotide sequence ID" value="NZ_JASNVW010000002.1"/>
</dbReference>
<dbReference type="PANTHER" id="PTHR45663">
    <property type="entry name" value="GEO12009P1"/>
    <property type="match status" value="1"/>
</dbReference>
<protein>
    <submittedName>
        <fullName evidence="5">Thioredoxin family protein</fullName>
    </submittedName>
</protein>
<evidence type="ECO:0000259" key="4">
    <source>
        <dbReference type="PROSITE" id="PS51352"/>
    </source>
</evidence>
<dbReference type="InterPro" id="IPR036249">
    <property type="entry name" value="Thioredoxin-like_sf"/>
</dbReference>
<evidence type="ECO:0000256" key="1">
    <source>
        <dbReference type="ARBA" id="ARBA00022448"/>
    </source>
</evidence>
<feature type="domain" description="Thioredoxin" evidence="4">
    <location>
        <begin position="13"/>
        <end position="152"/>
    </location>
</feature>
<keyword evidence="6" id="KW-1185">Reference proteome</keyword>
<dbReference type="PANTHER" id="PTHR45663:SF11">
    <property type="entry name" value="GEO12009P1"/>
    <property type="match status" value="1"/>
</dbReference>
<keyword evidence="2" id="KW-0249">Electron transport</keyword>
<accession>A0ABD4Z6X9</accession>
<dbReference type="CDD" id="cd02947">
    <property type="entry name" value="TRX_family"/>
    <property type="match status" value="1"/>
</dbReference>
<dbReference type="Pfam" id="PF00085">
    <property type="entry name" value="Thioredoxin"/>
    <property type="match status" value="1"/>
</dbReference>
<sequence length="159" mass="17775">MSVKDAAKESRDDDIGSILDRIAMDFVKGSRVIEVESRGQCCKTIYGFKSIHSLKDFIDVVNNCKVVFVLVTTTYCPYCRMFKPVFAKVANEFRGSAAFIEANADYVPEIAMEFGVYSTPTTIVIIDGKAVDALLGYIPYQYFRGYVENILKSARCGEN</sequence>
<dbReference type="InterPro" id="IPR013766">
    <property type="entry name" value="Thioredoxin_domain"/>
</dbReference>
<proteinExistence type="predicted"/>
<dbReference type="SUPFAM" id="SSF52833">
    <property type="entry name" value="Thioredoxin-like"/>
    <property type="match status" value="1"/>
</dbReference>
<evidence type="ECO:0000313" key="6">
    <source>
        <dbReference type="Proteomes" id="UP001529235"/>
    </source>
</evidence>
<gene>
    <name evidence="5" type="ORF">QPL79_05195</name>
</gene>
<dbReference type="InterPro" id="IPR017937">
    <property type="entry name" value="Thioredoxin_CS"/>
</dbReference>
<keyword evidence="1" id="KW-0813">Transport</keyword>
<dbReference type="Gene3D" id="3.40.30.10">
    <property type="entry name" value="Glutaredoxin"/>
    <property type="match status" value="1"/>
</dbReference>
<dbReference type="AlphaFoldDB" id="A0ABD4Z6X9"/>
<dbReference type="PROSITE" id="PS00194">
    <property type="entry name" value="THIOREDOXIN_1"/>
    <property type="match status" value="1"/>
</dbReference>